<dbReference type="EMBL" id="EAAA01001921">
    <property type="status" value="NOT_ANNOTATED_CDS"/>
    <property type="molecule type" value="Genomic_DNA"/>
</dbReference>
<dbReference type="HOGENOM" id="CLU_3013469_0_0_1"/>
<dbReference type="Proteomes" id="UP000008144">
    <property type="component" value="Chromosome 4"/>
</dbReference>
<dbReference type="InterPro" id="IPR035992">
    <property type="entry name" value="Ricin_B-like_lectins"/>
</dbReference>
<dbReference type="InterPro" id="IPR000772">
    <property type="entry name" value="Ricin_B_lectin"/>
</dbReference>
<dbReference type="SUPFAM" id="SSF50370">
    <property type="entry name" value="Ricin B-like lectins"/>
    <property type="match status" value="1"/>
</dbReference>
<dbReference type="Pfam" id="PF00652">
    <property type="entry name" value="Ricin_B_lectin"/>
    <property type="match status" value="1"/>
</dbReference>
<reference evidence="2" key="2">
    <citation type="journal article" date="2008" name="Genome Biol.">
        <title>Improved genome assembly and evidence-based global gene model set for the chordate Ciona intestinalis: new insight into intron and operon populations.</title>
        <authorList>
            <person name="Satou Y."/>
            <person name="Mineta K."/>
            <person name="Ogasawara M."/>
            <person name="Sasakura Y."/>
            <person name="Shoguchi E."/>
            <person name="Ueno K."/>
            <person name="Yamada L."/>
            <person name="Matsumoto J."/>
            <person name="Wasserscheid J."/>
            <person name="Dewar K."/>
            <person name="Wiley G.B."/>
            <person name="Macmil S.L."/>
            <person name="Roe B.A."/>
            <person name="Zeller R.W."/>
            <person name="Hastings K.E."/>
            <person name="Lemaire P."/>
            <person name="Lindquist E."/>
            <person name="Endo T."/>
            <person name="Hotta K."/>
            <person name="Inaba K."/>
        </authorList>
    </citation>
    <scope>NUCLEOTIDE SEQUENCE [LARGE SCALE GENOMIC DNA]</scope>
    <source>
        <strain evidence="2">wild type</strain>
    </source>
</reference>
<dbReference type="Ensembl" id="ENSCINT00000033346.1">
    <property type="protein sequence ID" value="ENSCINP00000034325.1"/>
    <property type="gene ID" value="ENSCING00000018298.1"/>
</dbReference>
<evidence type="ECO:0000313" key="2">
    <source>
        <dbReference type="Ensembl" id="ENSCINP00000034325.1"/>
    </source>
</evidence>
<reference evidence="2" key="3">
    <citation type="submission" date="2025-08" db="UniProtKB">
        <authorList>
            <consortium name="Ensembl"/>
        </authorList>
    </citation>
    <scope>IDENTIFICATION</scope>
</reference>
<keyword evidence="3" id="KW-1185">Reference proteome</keyword>
<dbReference type="PROSITE" id="PS50231">
    <property type="entry name" value="RICIN_B_LECTIN"/>
    <property type="match status" value="1"/>
</dbReference>
<dbReference type="AlphaFoldDB" id="H2XXE1"/>
<dbReference type="Gene3D" id="2.80.10.50">
    <property type="match status" value="1"/>
</dbReference>
<proteinExistence type="predicted"/>
<evidence type="ECO:0000313" key="3">
    <source>
        <dbReference type="Proteomes" id="UP000008144"/>
    </source>
</evidence>
<organism evidence="2 3">
    <name type="scientific">Ciona intestinalis</name>
    <name type="common">Transparent sea squirt</name>
    <name type="synonym">Ascidia intestinalis</name>
    <dbReference type="NCBI Taxonomy" id="7719"/>
    <lineage>
        <taxon>Eukaryota</taxon>
        <taxon>Metazoa</taxon>
        <taxon>Chordata</taxon>
        <taxon>Tunicata</taxon>
        <taxon>Ascidiacea</taxon>
        <taxon>Phlebobranchia</taxon>
        <taxon>Cionidae</taxon>
        <taxon>Ciona</taxon>
    </lineage>
</organism>
<evidence type="ECO:0000259" key="1">
    <source>
        <dbReference type="Pfam" id="PF00652"/>
    </source>
</evidence>
<feature type="domain" description="Ricin B lectin" evidence="1">
    <location>
        <begin position="4"/>
        <end position="52"/>
    </location>
</feature>
<name>H2XXE1_CIOIN</name>
<sequence>MMDSETQIWKFDLGGTIINQATGKCIEASLQPNLIYKAVLRTCNPQSDSQKWKFRR</sequence>
<accession>H2XXE1</accession>
<reference evidence="2" key="4">
    <citation type="submission" date="2025-09" db="UniProtKB">
        <authorList>
            <consortium name="Ensembl"/>
        </authorList>
    </citation>
    <scope>IDENTIFICATION</scope>
</reference>
<dbReference type="InParanoid" id="H2XXE1"/>
<reference evidence="3" key="1">
    <citation type="journal article" date="2002" name="Science">
        <title>The draft genome of Ciona intestinalis: insights into chordate and vertebrate origins.</title>
        <authorList>
            <person name="Dehal P."/>
            <person name="Satou Y."/>
            <person name="Campbell R.K."/>
            <person name="Chapman J."/>
            <person name="Degnan B."/>
            <person name="De Tomaso A."/>
            <person name="Davidson B."/>
            <person name="Di Gregorio A."/>
            <person name="Gelpke M."/>
            <person name="Goodstein D.M."/>
            <person name="Harafuji N."/>
            <person name="Hastings K.E."/>
            <person name="Ho I."/>
            <person name="Hotta K."/>
            <person name="Huang W."/>
            <person name="Kawashima T."/>
            <person name="Lemaire P."/>
            <person name="Martinez D."/>
            <person name="Meinertzhagen I.A."/>
            <person name="Necula S."/>
            <person name="Nonaka M."/>
            <person name="Putnam N."/>
            <person name="Rash S."/>
            <person name="Saiga H."/>
            <person name="Satake M."/>
            <person name="Terry A."/>
            <person name="Yamada L."/>
            <person name="Wang H.G."/>
            <person name="Awazu S."/>
            <person name="Azumi K."/>
            <person name="Boore J."/>
            <person name="Branno M."/>
            <person name="Chin-Bow S."/>
            <person name="DeSantis R."/>
            <person name="Doyle S."/>
            <person name="Francino P."/>
            <person name="Keys D.N."/>
            <person name="Haga S."/>
            <person name="Hayashi H."/>
            <person name="Hino K."/>
            <person name="Imai K.S."/>
            <person name="Inaba K."/>
            <person name="Kano S."/>
            <person name="Kobayashi K."/>
            <person name="Kobayashi M."/>
            <person name="Lee B.I."/>
            <person name="Makabe K.W."/>
            <person name="Manohar C."/>
            <person name="Matassi G."/>
            <person name="Medina M."/>
            <person name="Mochizuki Y."/>
            <person name="Mount S."/>
            <person name="Morishita T."/>
            <person name="Miura S."/>
            <person name="Nakayama A."/>
            <person name="Nishizaka S."/>
            <person name="Nomoto H."/>
            <person name="Ohta F."/>
            <person name="Oishi K."/>
            <person name="Rigoutsos I."/>
            <person name="Sano M."/>
            <person name="Sasaki A."/>
            <person name="Sasakura Y."/>
            <person name="Shoguchi E."/>
            <person name="Shin-i T."/>
            <person name="Spagnuolo A."/>
            <person name="Stainier D."/>
            <person name="Suzuki M.M."/>
            <person name="Tassy O."/>
            <person name="Takatori N."/>
            <person name="Tokuoka M."/>
            <person name="Yagi K."/>
            <person name="Yoshizaki F."/>
            <person name="Wada S."/>
            <person name="Zhang C."/>
            <person name="Hyatt P.D."/>
            <person name="Larimer F."/>
            <person name="Detter C."/>
            <person name="Doggett N."/>
            <person name="Glavina T."/>
            <person name="Hawkins T."/>
            <person name="Richardson P."/>
            <person name="Lucas S."/>
            <person name="Kohara Y."/>
            <person name="Levine M."/>
            <person name="Satoh N."/>
            <person name="Rokhsar D.S."/>
        </authorList>
    </citation>
    <scope>NUCLEOTIDE SEQUENCE [LARGE SCALE GENOMIC DNA]</scope>
</reference>
<protein>
    <recommendedName>
        <fullName evidence="1">Ricin B lectin domain-containing protein</fullName>
    </recommendedName>
</protein>